<comment type="caution">
    <text evidence="1">The sequence shown here is derived from an EMBL/GenBank/DDBJ whole genome shotgun (WGS) entry which is preliminary data.</text>
</comment>
<keyword evidence="2" id="KW-1185">Reference proteome</keyword>
<organism evidence="1 2">
    <name type="scientific">Ignelater luminosus</name>
    <name type="common">Cucubano</name>
    <name type="synonym">Pyrophorus luminosus</name>
    <dbReference type="NCBI Taxonomy" id="2038154"/>
    <lineage>
        <taxon>Eukaryota</taxon>
        <taxon>Metazoa</taxon>
        <taxon>Ecdysozoa</taxon>
        <taxon>Arthropoda</taxon>
        <taxon>Hexapoda</taxon>
        <taxon>Insecta</taxon>
        <taxon>Pterygota</taxon>
        <taxon>Neoptera</taxon>
        <taxon>Endopterygota</taxon>
        <taxon>Coleoptera</taxon>
        <taxon>Polyphaga</taxon>
        <taxon>Elateriformia</taxon>
        <taxon>Elateroidea</taxon>
        <taxon>Elateridae</taxon>
        <taxon>Agrypninae</taxon>
        <taxon>Pyrophorini</taxon>
        <taxon>Ignelater</taxon>
    </lineage>
</organism>
<evidence type="ECO:0000313" key="1">
    <source>
        <dbReference type="EMBL" id="KAF2901488.1"/>
    </source>
</evidence>
<name>A0A8K0DDZ3_IGNLU</name>
<sequence length="89" mass="9917">MLGKGKTPQQMYSPETAIDKTVAQNILFLHAFSGCDTTSALYGHDKLKLIKTLQQHASLKTTVRVFKDENAEPDVIAEAGLRFFEELYG</sequence>
<dbReference type="PROSITE" id="PS51257">
    <property type="entry name" value="PROKAR_LIPOPROTEIN"/>
    <property type="match status" value="1"/>
</dbReference>
<dbReference type="EMBL" id="VTPC01001574">
    <property type="protein sequence ID" value="KAF2901488.1"/>
    <property type="molecule type" value="Genomic_DNA"/>
</dbReference>
<dbReference type="OrthoDB" id="6777275at2759"/>
<gene>
    <name evidence="1" type="ORF">ILUMI_04694</name>
</gene>
<dbReference type="Proteomes" id="UP000801492">
    <property type="component" value="Unassembled WGS sequence"/>
</dbReference>
<reference evidence="1" key="1">
    <citation type="submission" date="2019-08" db="EMBL/GenBank/DDBJ databases">
        <title>The genome of the North American firefly Photinus pyralis.</title>
        <authorList>
            <consortium name="Photinus pyralis genome working group"/>
            <person name="Fallon T.R."/>
            <person name="Sander Lower S.E."/>
            <person name="Weng J.-K."/>
        </authorList>
    </citation>
    <scope>NUCLEOTIDE SEQUENCE</scope>
    <source>
        <strain evidence="1">TRF0915ILg1</strain>
        <tissue evidence="1">Whole body</tissue>
    </source>
</reference>
<accession>A0A8K0DDZ3</accession>
<protein>
    <submittedName>
        <fullName evidence="1">Uncharacterized protein</fullName>
    </submittedName>
</protein>
<proteinExistence type="predicted"/>
<dbReference type="AlphaFoldDB" id="A0A8K0DDZ3"/>
<evidence type="ECO:0000313" key="2">
    <source>
        <dbReference type="Proteomes" id="UP000801492"/>
    </source>
</evidence>